<feature type="transmembrane region" description="Helical" evidence="1">
    <location>
        <begin position="64"/>
        <end position="83"/>
    </location>
</feature>
<dbReference type="Proteomes" id="UP000807025">
    <property type="component" value="Unassembled WGS sequence"/>
</dbReference>
<sequence>MSSQHPHTGTVHNLLSQDLVVEIPSLCIDGAGRPYSLWLYHGAHRNTDTNTVCFYPLYSREVPLNLLAVCGVFAFLGTKLFCLRIQLIDADAFCGN</sequence>
<evidence type="ECO:0000313" key="4">
    <source>
        <dbReference type="Proteomes" id="UP000807025"/>
    </source>
</evidence>
<name>A0A9P5ZMR8_PLEER</name>
<keyword evidence="1" id="KW-1133">Transmembrane helix</keyword>
<dbReference type="EMBL" id="MU154623">
    <property type="protein sequence ID" value="KAF9491294.1"/>
    <property type="molecule type" value="Genomic_DNA"/>
</dbReference>
<keyword evidence="4" id="KW-1185">Reference proteome</keyword>
<evidence type="ECO:0000313" key="3">
    <source>
        <dbReference type="EMBL" id="KAF9491294.1"/>
    </source>
</evidence>
<accession>A0A9P5ZMR8</accession>
<protein>
    <submittedName>
        <fullName evidence="2">Uncharacterized protein</fullName>
    </submittedName>
</protein>
<keyword evidence="1" id="KW-0812">Transmembrane</keyword>
<reference evidence="2" key="1">
    <citation type="submission" date="2020-11" db="EMBL/GenBank/DDBJ databases">
        <authorList>
            <consortium name="DOE Joint Genome Institute"/>
            <person name="Ahrendt S."/>
            <person name="Riley R."/>
            <person name="Andreopoulos W."/>
            <person name="Labutti K."/>
            <person name="Pangilinan J."/>
            <person name="Ruiz-Duenas F.J."/>
            <person name="Barrasa J.M."/>
            <person name="Sanchez-Garcia M."/>
            <person name="Camarero S."/>
            <person name="Miyauchi S."/>
            <person name="Serrano A."/>
            <person name="Linde D."/>
            <person name="Babiker R."/>
            <person name="Drula E."/>
            <person name="Ayuso-Fernandez I."/>
            <person name="Pacheco R."/>
            <person name="Padilla G."/>
            <person name="Ferreira P."/>
            <person name="Barriuso J."/>
            <person name="Kellner H."/>
            <person name="Castanera R."/>
            <person name="Alfaro M."/>
            <person name="Ramirez L."/>
            <person name="Pisabarro A.G."/>
            <person name="Kuo A."/>
            <person name="Tritt A."/>
            <person name="Lipzen A."/>
            <person name="He G."/>
            <person name="Yan M."/>
            <person name="Ng V."/>
            <person name="Cullen D."/>
            <person name="Martin F."/>
            <person name="Rosso M.-N."/>
            <person name="Henrissat B."/>
            <person name="Hibbett D."/>
            <person name="Martinez A.T."/>
            <person name="Grigoriev I.V."/>
        </authorList>
    </citation>
    <scope>NUCLEOTIDE SEQUENCE</scope>
    <source>
        <strain evidence="2">ATCC 90797</strain>
    </source>
</reference>
<proteinExistence type="predicted"/>
<dbReference type="EMBL" id="MU154670">
    <property type="protein sequence ID" value="KAF9489465.1"/>
    <property type="molecule type" value="Genomic_DNA"/>
</dbReference>
<keyword evidence="1" id="KW-0472">Membrane</keyword>
<dbReference type="AlphaFoldDB" id="A0A9P5ZMR8"/>
<organism evidence="2 4">
    <name type="scientific">Pleurotus eryngii</name>
    <name type="common">Boletus of the steppes</name>
    <dbReference type="NCBI Taxonomy" id="5323"/>
    <lineage>
        <taxon>Eukaryota</taxon>
        <taxon>Fungi</taxon>
        <taxon>Dikarya</taxon>
        <taxon>Basidiomycota</taxon>
        <taxon>Agaricomycotina</taxon>
        <taxon>Agaricomycetes</taxon>
        <taxon>Agaricomycetidae</taxon>
        <taxon>Agaricales</taxon>
        <taxon>Pleurotineae</taxon>
        <taxon>Pleurotaceae</taxon>
        <taxon>Pleurotus</taxon>
    </lineage>
</organism>
<evidence type="ECO:0000256" key="1">
    <source>
        <dbReference type="SAM" id="Phobius"/>
    </source>
</evidence>
<gene>
    <name evidence="3" type="ORF">BDN71DRAFT_1453291</name>
    <name evidence="2" type="ORF">BDN71DRAFT_1456062</name>
</gene>
<comment type="caution">
    <text evidence="2">The sequence shown here is derived from an EMBL/GenBank/DDBJ whole genome shotgun (WGS) entry which is preliminary data.</text>
</comment>
<evidence type="ECO:0000313" key="2">
    <source>
        <dbReference type="EMBL" id="KAF9489465.1"/>
    </source>
</evidence>